<keyword evidence="2" id="KW-1185">Reference proteome</keyword>
<reference evidence="1 2" key="2">
    <citation type="submission" date="2018-11" db="EMBL/GenBank/DDBJ databases">
        <authorList>
            <consortium name="Pathogen Informatics"/>
        </authorList>
    </citation>
    <scope>NUCLEOTIDE SEQUENCE [LARGE SCALE GENOMIC DNA]</scope>
</reference>
<proteinExistence type="predicted"/>
<dbReference type="WBParaSite" id="GPUH_0002384501-mRNA-1">
    <property type="protein sequence ID" value="GPUH_0002384501-mRNA-1"/>
    <property type="gene ID" value="GPUH_0002384501"/>
</dbReference>
<dbReference type="Proteomes" id="UP000271098">
    <property type="component" value="Unassembled WGS sequence"/>
</dbReference>
<protein>
    <submittedName>
        <fullName evidence="1 3">Uncharacterized protein</fullName>
    </submittedName>
</protein>
<sequence>MEFKCIDELANNDYRRNDYHFNETCLITISTAVVSGAGVECGNSGTGLVTLKTVTVNLVAGSVESEAELVNFEAGPVKLEMGTGSVTGSSAALLFFLGYAAPVLNGEICPPCGTPCENNAGCGTITPGCVYTGWPPALTPTGAAACAGGVLLGPHAVLILAATARKTTVLSILPVPLFT</sequence>
<organism evidence="3">
    <name type="scientific">Gongylonema pulchrum</name>
    <dbReference type="NCBI Taxonomy" id="637853"/>
    <lineage>
        <taxon>Eukaryota</taxon>
        <taxon>Metazoa</taxon>
        <taxon>Ecdysozoa</taxon>
        <taxon>Nematoda</taxon>
        <taxon>Chromadorea</taxon>
        <taxon>Rhabditida</taxon>
        <taxon>Spirurina</taxon>
        <taxon>Spiruromorpha</taxon>
        <taxon>Spiruroidea</taxon>
        <taxon>Gongylonematidae</taxon>
        <taxon>Gongylonema</taxon>
    </lineage>
</organism>
<evidence type="ECO:0000313" key="3">
    <source>
        <dbReference type="WBParaSite" id="GPUH_0002384501-mRNA-1"/>
    </source>
</evidence>
<dbReference type="AlphaFoldDB" id="A0A183ES74"/>
<reference evidence="3" key="1">
    <citation type="submission" date="2016-06" db="UniProtKB">
        <authorList>
            <consortium name="WormBaseParasite"/>
        </authorList>
    </citation>
    <scope>IDENTIFICATION</scope>
</reference>
<evidence type="ECO:0000313" key="2">
    <source>
        <dbReference type="Proteomes" id="UP000271098"/>
    </source>
</evidence>
<dbReference type="EMBL" id="UYRT01099064">
    <property type="protein sequence ID" value="VDN41997.1"/>
    <property type="molecule type" value="Genomic_DNA"/>
</dbReference>
<name>A0A183ES74_9BILA</name>
<evidence type="ECO:0000313" key="1">
    <source>
        <dbReference type="EMBL" id="VDN41997.1"/>
    </source>
</evidence>
<gene>
    <name evidence="1" type="ORF">GPUH_LOCUS23815</name>
</gene>
<accession>A0A183ES74</accession>